<evidence type="ECO:0000259" key="3">
    <source>
        <dbReference type="PROSITE" id="PS50113"/>
    </source>
</evidence>
<sequence length="123" mass="14020">GHDGAFTYVNPAWEEVLGHKVEEVIGKYFVDFAREEDAINYVRLFKRIRDGKETLRDVTGTLTHEDGSTRLFSLSGAPNIDKEGNVRGMIGLLKDITEQQRLQAKLEQSRKQSRSSTRQELPK</sequence>
<dbReference type="Pfam" id="PF08448">
    <property type="entry name" value="PAS_4"/>
    <property type="match status" value="1"/>
</dbReference>
<feature type="region of interest" description="Disordered" evidence="1">
    <location>
        <begin position="103"/>
        <end position="123"/>
    </location>
</feature>
<dbReference type="InterPro" id="IPR035965">
    <property type="entry name" value="PAS-like_dom_sf"/>
</dbReference>
<dbReference type="PROSITE" id="PS50112">
    <property type="entry name" value="PAS"/>
    <property type="match status" value="1"/>
</dbReference>
<feature type="domain" description="PAC" evidence="3">
    <location>
        <begin position="56"/>
        <end position="108"/>
    </location>
</feature>
<name>X1VHL1_9ZZZZ</name>
<evidence type="ECO:0008006" key="5">
    <source>
        <dbReference type="Google" id="ProtNLM"/>
    </source>
</evidence>
<dbReference type="EMBL" id="BARW01029903">
    <property type="protein sequence ID" value="GAJ14381.1"/>
    <property type="molecule type" value="Genomic_DNA"/>
</dbReference>
<dbReference type="SUPFAM" id="SSF55785">
    <property type="entry name" value="PYP-like sensor domain (PAS domain)"/>
    <property type="match status" value="1"/>
</dbReference>
<feature type="domain" description="PAS" evidence="2">
    <location>
        <begin position="1"/>
        <end position="52"/>
    </location>
</feature>
<dbReference type="InterPro" id="IPR000700">
    <property type="entry name" value="PAS-assoc_C"/>
</dbReference>
<dbReference type="PROSITE" id="PS50113">
    <property type="entry name" value="PAC"/>
    <property type="match status" value="1"/>
</dbReference>
<dbReference type="Gene3D" id="3.30.450.20">
    <property type="entry name" value="PAS domain"/>
    <property type="match status" value="1"/>
</dbReference>
<evidence type="ECO:0000256" key="1">
    <source>
        <dbReference type="SAM" id="MobiDB-lite"/>
    </source>
</evidence>
<organism evidence="4">
    <name type="scientific">marine sediment metagenome</name>
    <dbReference type="NCBI Taxonomy" id="412755"/>
    <lineage>
        <taxon>unclassified sequences</taxon>
        <taxon>metagenomes</taxon>
        <taxon>ecological metagenomes</taxon>
    </lineage>
</organism>
<gene>
    <name evidence="4" type="ORF">S12H4_47942</name>
</gene>
<dbReference type="InterPro" id="IPR000014">
    <property type="entry name" value="PAS"/>
</dbReference>
<proteinExistence type="predicted"/>
<dbReference type="InterPro" id="IPR013656">
    <property type="entry name" value="PAS_4"/>
</dbReference>
<reference evidence="4" key="1">
    <citation type="journal article" date="2014" name="Front. Microbiol.">
        <title>High frequency of phylogenetically diverse reductive dehalogenase-homologous genes in deep subseafloor sedimentary metagenomes.</title>
        <authorList>
            <person name="Kawai M."/>
            <person name="Futagami T."/>
            <person name="Toyoda A."/>
            <person name="Takaki Y."/>
            <person name="Nishi S."/>
            <person name="Hori S."/>
            <person name="Arai W."/>
            <person name="Tsubouchi T."/>
            <person name="Morono Y."/>
            <person name="Uchiyama I."/>
            <person name="Ito T."/>
            <person name="Fujiyama A."/>
            <person name="Inagaki F."/>
            <person name="Takami H."/>
        </authorList>
    </citation>
    <scope>NUCLEOTIDE SEQUENCE</scope>
    <source>
        <strain evidence="4">Expedition CK06-06</strain>
    </source>
</reference>
<evidence type="ECO:0000313" key="4">
    <source>
        <dbReference type="EMBL" id="GAJ14381.1"/>
    </source>
</evidence>
<dbReference type="AlphaFoldDB" id="X1VHL1"/>
<accession>X1VHL1</accession>
<evidence type="ECO:0000259" key="2">
    <source>
        <dbReference type="PROSITE" id="PS50112"/>
    </source>
</evidence>
<feature type="compositionally biased region" description="Low complexity" evidence="1">
    <location>
        <begin position="114"/>
        <end position="123"/>
    </location>
</feature>
<comment type="caution">
    <text evidence="4">The sequence shown here is derived from an EMBL/GenBank/DDBJ whole genome shotgun (WGS) entry which is preliminary data.</text>
</comment>
<dbReference type="CDD" id="cd00130">
    <property type="entry name" value="PAS"/>
    <property type="match status" value="1"/>
</dbReference>
<feature type="non-terminal residue" evidence="4">
    <location>
        <position position="1"/>
    </location>
</feature>
<dbReference type="NCBIfam" id="TIGR00229">
    <property type="entry name" value="sensory_box"/>
    <property type="match status" value="1"/>
</dbReference>
<protein>
    <recommendedName>
        <fullName evidence="5">PAC domain-containing protein</fullName>
    </recommendedName>
</protein>